<comment type="caution">
    <text evidence="2">The sequence shown here is derived from an EMBL/GenBank/DDBJ whole genome shotgun (WGS) entry which is preliminary data.</text>
</comment>
<dbReference type="EMBL" id="LLXI01003801">
    <property type="protein sequence ID" value="PKY59836.1"/>
    <property type="molecule type" value="Genomic_DNA"/>
</dbReference>
<protein>
    <submittedName>
        <fullName evidence="2">Uncharacterized protein</fullName>
    </submittedName>
</protein>
<reference evidence="2 3" key="1">
    <citation type="submission" date="2015-10" db="EMBL/GenBank/DDBJ databases">
        <title>Genome analyses suggest a sexual origin of heterokaryosis in a supposedly ancient asexual fungus.</title>
        <authorList>
            <person name="Ropars J."/>
            <person name="Sedzielewska K."/>
            <person name="Noel J."/>
            <person name="Charron P."/>
            <person name="Farinelli L."/>
            <person name="Marton T."/>
            <person name="Kruger M."/>
            <person name="Pelin A."/>
            <person name="Brachmann A."/>
            <person name="Corradi N."/>
        </authorList>
    </citation>
    <scope>NUCLEOTIDE SEQUENCE [LARGE SCALE GENOMIC DNA]</scope>
    <source>
        <strain evidence="2 3">A4</strain>
    </source>
</reference>
<evidence type="ECO:0000313" key="2">
    <source>
        <dbReference type="EMBL" id="PKY59836.1"/>
    </source>
</evidence>
<name>A0A2I1HLS3_9GLOM</name>
<evidence type="ECO:0000313" key="3">
    <source>
        <dbReference type="Proteomes" id="UP000234323"/>
    </source>
</evidence>
<evidence type="ECO:0000256" key="1">
    <source>
        <dbReference type="SAM" id="Coils"/>
    </source>
</evidence>
<proteinExistence type="predicted"/>
<dbReference type="Proteomes" id="UP000234323">
    <property type="component" value="Unassembled WGS sequence"/>
</dbReference>
<keyword evidence="3" id="KW-1185">Reference proteome</keyword>
<organism evidence="2 3">
    <name type="scientific">Rhizophagus irregularis</name>
    <dbReference type="NCBI Taxonomy" id="588596"/>
    <lineage>
        <taxon>Eukaryota</taxon>
        <taxon>Fungi</taxon>
        <taxon>Fungi incertae sedis</taxon>
        <taxon>Mucoromycota</taxon>
        <taxon>Glomeromycotina</taxon>
        <taxon>Glomeromycetes</taxon>
        <taxon>Glomerales</taxon>
        <taxon>Glomeraceae</taxon>
        <taxon>Rhizophagus</taxon>
    </lineage>
</organism>
<dbReference type="AlphaFoldDB" id="A0A2I1HLS3"/>
<gene>
    <name evidence="2" type="ORF">RhiirA4_430704</name>
</gene>
<accession>A0A2I1HLS3</accession>
<keyword evidence="1" id="KW-0175">Coiled coil</keyword>
<feature type="coiled-coil region" evidence="1">
    <location>
        <begin position="35"/>
        <end position="97"/>
    </location>
</feature>
<sequence>MVKLNLNRKNSRAHRQKFFKTARKNGNIKDKKSFVEQHLEVAEKIKKENKNLKEELAVRTEFGVLREGQLQQQQQQVQQLQQQLRQQQQQVHQLQQQLQEVQPSLQLISELNEAKELLRILVDHL</sequence>